<evidence type="ECO:0000259" key="7">
    <source>
        <dbReference type="SMART" id="SM00631"/>
    </source>
</evidence>
<keyword evidence="3" id="KW-0645">Protease</keyword>
<evidence type="ECO:0000256" key="1">
    <source>
        <dbReference type="ARBA" id="ARBA00001947"/>
    </source>
</evidence>
<feature type="domain" description="Peptidase M14" evidence="7">
    <location>
        <begin position="40"/>
        <end position="331"/>
    </location>
</feature>
<dbReference type="EMBL" id="AP025314">
    <property type="protein sequence ID" value="BDD07824.1"/>
    <property type="molecule type" value="Genomic_DNA"/>
</dbReference>
<keyword evidence="4" id="KW-0378">Hydrolase</keyword>
<comment type="similarity">
    <text evidence="2">Belongs to the peptidase M14 family.</text>
</comment>
<evidence type="ECO:0000256" key="6">
    <source>
        <dbReference type="ARBA" id="ARBA00023049"/>
    </source>
</evidence>
<dbReference type="InterPro" id="IPR000834">
    <property type="entry name" value="Peptidase_M14"/>
</dbReference>
<dbReference type="Pfam" id="PF00246">
    <property type="entry name" value="Peptidase_M14"/>
    <property type="match status" value="1"/>
</dbReference>
<accession>A0AAU9CNA4</accession>
<evidence type="ECO:0000256" key="4">
    <source>
        <dbReference type="ARBA" id="ARBA00022801"/>
    </source>
</evidence>
<keyword evidence="5" id="KW-0862">Zinc</keyword>
<dbReference type="Gene3D" id="3.40.630.10">
    <property type="entry name" value="Zn peptidases"/>
    <property type="match status" value="1"/>
</dbReference>
<keyword evidence="6" id="KW-0482">Metalloprotease</keyword>
<gene>
    <name evidence="8" type="ORF">FUAX_02560</name>
</gene>
<dbReference type="AlphaFoldDB" id="A0AAU9CNA4"/>
<reference evidence="8 9" key="1">
    <citation type="submission" date="2021-12" db="EMBL/GenBank/DDBJ databases">
        <title>Genome sequencing of bacteria with rrn-lacking chromosome and rrn-plasmid.</title>
        <authorList>
            <person name="Anda M."/>
            <person name="Iwasaki W."/>
        </authorList>
    </citation>
    <scope>NUCLEOTIDE SEQUENCE [LARGE SCALE GENOMIC DNA]</scope>
    <source>
        <strain evidence="8 9">DSM 100852</strain>
    </source>
</reference>
<organism evidence="8 9">
    <name type="scientific">Fulvitalea axinellae</name>
    <dbReference type="NCBI Taxonomy" id="1182444"/>
    <lineage>
        <taxon>Bacteria</taxon>
        <taxon>Pseudomonadati</taxon>
        <taxon>Bacteroidota</taxon>
        <taxon>Cytophagia</taxon>
        <taxon>Cytophagales</taxon>
        <taxon>Persicobacteraceae</taxon>
        <taxon>Fulvitalea</taxon>
    </lineage>
</organism>
<evidence type="ECO:0000256" key="5">
    <source>
        <dbReference type="ARBA" id="ARBA00022833"/>
    </source>
</evidence>
<dbReference type="GO" id="GO:0006508">
    <property type="term" value="P:proteolysis"/>
    <property type="evidence" value="ECO:0007669"/>
    <property type="project" value="UniProtKB-KW"/>
</dbReference>
<dbReference type="PANTHER" id="PTHR11705:SF143">
    <property type="entry name" value="SLL0236 PROTEIN"/>
    <property type="match status" value="1"/>
</dbReference>
<evidence type="ECO:0000256" key="2">
    <source>
        <dbReference type="ARBA" id="ARBA00005988"/>
    </source>
</evidence>
<proteinExistence type="inferred from homology"/>
<dbReference type="Proteomes" id="UP001348817">
    <property type="component" value="Chromosome"/>
</dbReference>
<dbReference type="PANTHER" id="PTHR11705">
    <property type="entry name" value="PROTEASE FAMILY M14 CARBOXYPEPTIDASE A,B"/>
    <property type="match status" value="1"/>
</dbReference>
<dbReference type="RefSeq" id="WP_338393124.1">
    <property type="nucleotide sequence ID" value="NZ_AP025314.1"/>
</dbReference>
<dbReference type="SMART" id="SM00631">
    <property type="entry name" value="Zn_pept"/>
    <property type="match status" value="1"/>
</dbReference>
<dbReference type="SUPFAM" id="SSF53187">
    <property type="entry name" value="Zn-dependent exopeptidases"/>
    <property type="match status" value="1"/>
</dbReference>
<dbReference type="CDD" id="cd03143">
    <property type="entry name" value="A4_beta-galactosidase_middle_domain"/>
    <property type="match status" value="1"/>
</dbReference>
<protein>
    <submittedName>
        <fullName evidence="8">Peptidase M14</fullName>
    </submittedName>
</protein>
<evidence type="ECO:0000313" key="8">
    <source>
        <dbReference type="EMBL" id="BDD07824.1"/>
    </source>
</evidence>
<dbReference type="GO" id="GO:0005615">
    <property type="term" value="C:extracellular space"/>
    <property type="evidence" value="ECO:0007669"/>
    <property type="project" value="TreeGrafter"/>
</dbReference>
<sequence>MGRRLAGVVTLFILWVNVALGQSPVDSPSEFLGYDLGDRFTPHYRVVEYFRHVAKYMPSHVKLKEYGHTYEGRPLILAFVGSSEKIQNIEDIRRDNLIRAGIKKESLVRPQDTTALVWLSYNVHGNEASSSEAAMKTLHSLTNSFVTRGNNSEVWHENTLVIIDPCLNPDGRDRYVNWQMQKAGFPNNTALDAVEHHEPWPGGRTNHYLFDLNRDWSWQTQEESRARVTEYNRWLPQVHVDFHEQGVDSPYYFAPAAEPLHEDITAWQKEFQRKVGEANAKVFDKHGWLYFTGESFDLLYPGYGDTYPTYNGAIGMTYEQAGHTTSSTGVDQENGNILKLSDRIEHHYASGLATVRVSAENAPKLVTEFQRYFRESETSPKGKYKAYVVSGQNDPVKMEELVDLLDREGIRYGGPLVKKPVRGFDYRFNKSKEAINLHPGDLVISAYQPKSRMLKILFEPRTFVADSVTYDITAWSIPYAYDLDAWAITNKMFVSQLPPKFNKPREKQVFRPDAYAYVVEWKNIEDARLLAEVLGHGVKVRYARKPFAVNGKNYKAGTVIISREDNRHIGEALGKTIWDLNGKYGDKLRAVDTGFTEQGIDFGSSSMVFGKSPKVALLGGQGIDPNRFGELWHYFERNLAYPVTVLDTDYFAKVNLDSYDVLILPDGYYSSTLGGNGSERIRDWVSDGGKLIAIQGAVEALVSDGKFGLKEYMDKSEEDKANKRKSDLEKADLLAPYAGRERRWIRSYLAGAIYKVRLDNTHPLAYGYPTHYFTMKTDSHRVAYLEDGWNVATIGSSKDLVSGFVGSDIKPLIGETLVAGVMPMGRGKVVCFVDDPVFRGFWKNGELMLANAIFMVGN</sequence>
<keyword evidence="9" id="KW-1185">Reference proteome</keyword>
<dbReference type="GO" id="GO:0004181">
    <property type="term" value="F:metallocarboxypeptidase activity"/>
    <property type="evidence" value="ECO:0007669"/>
    <property type="project" value="InterPro"/>
</dbReference>
<dbReference type="KEGG" id="fax:FUAX_02560"/>
<dbReference type="InterPro" id="IPR029062">
    <property type="entry name" value="Class_I_gatase-like"/>
</dbReference>
<dbReference type="SUPFAM" id="SSF52317">
    <property type="entry name" value="Class I glutamine amidotransferase-like"/>
    <property type="match status" value="1"/>
</dbReference>
<evidence type="ECO:0000256" key="3">
    <source>
        <dbReference type="ARBA" id="ARBA00022670"/>
    </source>
</evidence>
<dbReference type="GO" id="GO:0008270">
    <property type="term" value="F:zinc ion binding"/>
    <property type="evidence" value="ECO:0007669"/>
    <property type="project" value="InterPro"/>
</dbReference>
<comment type="cofactor">
    <cofactor evidence="1">
        <name>Zn(2+)</name>
        <dbReference type="ChEBI" id="CHEBI:29105"/>
    </cofactor>
</comment>
<evidence type="ECO:0000313" key="9">
    <source>
        <dbReference type="Proteomes" id="UP001348817"/>
    </source>
</evidence>
<name>A0AAU9CNA4_9BACT</name>